<feature type="domain" description="Ricin B lectin" evidence="8">
    <location>
        <begin position="427"/>
        <end position="552"/>
    </location>
</feature>
<keyword evidence="10" id="KW-1185">Reference proteome</keyword>
<dbReference type="PANTHER" id="PTHR12147">
    <property type="entry name" value="METALLOPEPTIDASE M28 FAMILY MEMBER"/>
    <property type="match status" value="1"/>
</dbReference>
<dbReference type="SUPFAM" id="SSF53187">
    <property type="entry name" value="Zn-dependent exopeptidases"/>
    <property type="match status" value="1"/>
</dbReference>
<dbReference type="Gene3D" id="2.80.10.50">
    <property type="match status" value="1"/>
</dbReference>
<dbReference type="SMART" id="SM00458">
    <property type="entry name" value="RICIN"/>
    <property type="match status" value="1"/>
</dbReference>
<dbReference type="PROSITE" id="PS50231">
    <property type="entry name" value="RICIN_B_LECTIN"/>
    <property type="match status" value="1"/>
</dbReference>
<name>A0A4P9VKJ1_9GAMM</name>
<evidence type="ECO:0000256" key="5">
    <source>
        <dbReference type="ARBA" id="ARBA00022801"/>
    </source>
</evidence>
<dbReference type="AlphaFoldDB" id="A0A4P9VKJ1"/>
<reference evidence="9 10" key="1">
    <citation type="submission" date="2017-04" db="EMBL/GenBank/DDBJ databases">
        <title>Draft genome sequence of Zooshikella ganghwensis VG4 isolated from Red Sea sediments.</title>
        <authorList>
            <person name="Rehman Z."/>
            <person name="Alam I."/>
            <person name="Kamau A."/>
            <person name="Bajic V."/>
            <person name="Leiknes T."/>
        </authorList>
    </citation>
    <scope>NUCLEOTIDE SEQUENCE [LARGE SCALE GENOMIC DNA]</scope>
    <source>
        <strain evidence="9 10">VG4</strain>
    </source>
</reference>
<dbReference type="InterPro" id="IPR007484">
    <property type="entry name" value="Peptidase_M28"/>
</dbReference>
<protein>
    <submittedName>
        <fullName evidence="9">M20/M25/M40 family metallo-hydrolase</fullName>
    </submittedName>
</protein>
<evidence type="ECO:0000256" key="3">
    <source>
        <dbReference type="ARBA" id="ARBA00022723"/>
    </source>
</evidence>
<evidence type="ECO:0000256" key="7">
    <source>
        <dbReference type="SAM" id="SignalP"/>
    </source>
</evidence>
<dbReference type="InterPro" id="IPR000772">
    <property type="entry name" value="Ricin_B_lectin"/>
</dbReference>
<dbReference type="Pfam" id="PF00652">
    <property type="entry name" value="Ricin_B_lectin"/>
    <property type="match status" value="1"/>
</dbReference>
<keyword evidence="3" id="KW-0479">Metal-binding</keyword>
<gene>
    <name evidence="9" type="ORF">B9G39_05140</name>
</gene>
<evidence type="ECO:0000256" key="6">
    <source>
        <dbReference type="ARBA" id="ARBA00022833"/>
    </source>
</evidence>
<dbReference type="GO" id="GO:0004177">
    <property type="term" value="F:aminopeptidase activity"/>
    <property type="evidence" value="ECO:0007669"/>
    <property type="project" value="UniProtKB-KW"/>
</dbReference>
<evidence type="ECO:0000256" key="1">
    <source>
        <dbReference type="ARBA" id="ARBA00022438"/>
    </source>
</evidence>
<dbReference type="InterPro" id="IPR035992">
    <property type="entry name" value="Ricin_B-like_lectins"/>
</dbReference>
<evidence type="ECO:0000313" key="9">
    <source>
        <dbReference type="EMBL" id="RDH42884.1"/>
    </source>
</evidence>
<dbReference type="InterPro" id="IPR045175">
    <property type="entry name" value="M28_fam"/>
</dbReference>
<dbReference type="GO" id="GO:0006508">
    <property type="term" value="P:proteolysis"/>
    <property type="evidence" value="ECO:0007669"/>
    <property type="project" value="UniProtKB-KW"/>
</dbReference>
<evidence type="ECO:0000256" key="2">
    <source>
        <dbReference type="ARBA" id="ARBA00022670"/>
    </source>
</evidence>
<evidence type="ECO:0000259" key="8">
    <source>
        <dbReference type="SMART" id="SM00458"/>
    </source>
</evidence>
<comment type="caution">
    <text evidence="9">The sequence shown here is derived from an EMBL/GenBank/DDBJ whole genome shotgun (WGS) entry which is preliminary data.</text>
</comment>
<dbReference type="RefSeq" id="WP_094786317.1">
    <property type="nucleotide sequence ID" value="NZ_JAEVHG010000002.1"/>
</dbReference>
<evidence type="ECO:0000313" key="10">
    <source>
        <dbReference type="Proteomes" id="UP000257039"/>
    </source>
</evidence>
<sequence length="553" mass="61118">MKLLPLSRVFLSSALLATISIPGWADDGFWITIDKETREKIRAEMPFLLEDVDLSSVATDEAFSSSSSTVAKVSEKKIDALSQFIHLRMKRCGGFIVHDDFQQALSLVKQNENTPLNSFVKPDYTIDQGEVVTALIPSVQESSLKETINNLTRFNNRYYQSDTGVEAASWIKSHWEQLAKGREKVSVELVKHSQWKQPSVVLTWKGSESPDEVVVVGGHLDSINQGSGDKVRAKAPGADDNASGIASITETMRVLFASDFNPKRTIKFMGYAAEEVGLRGSGDIATRHKQGNTNVIGVMQLDMTLFNGSRADVVFMQDNTSNELTQFTAKLAETYLPEISVGYGRCGYACSDHASWHRNGYPAVMPFEAQMRESNNNIHTTRDTLESAGGNGLHAIKFAKLATAFAVELAKSAGGNPDTPDPTTPDDGSYRTLKNGKGFCLGVNKQSGNRITASKCNNSANQKWKMDGAGRIHPKADEKQCLVMKSWFTGANMAQLNACKTTDNTQRWALVGGKLQNAEHTKFYLTHFGEKYGDWIGVWHDLSNDYQQWQWSN</sequence>
<dbReference type="Proteomes" id="UP000257039">
    <property type="component" value="Unassembled WGS sequence"/>
</dbReference>
<dbReference type="PANTHER" id="PTHR12147:SF56">
    <property type="entry name" value="AMINOPEPTIDASE YDR415C-RELATED"/>
    <property type="match status" value="1"/>
</dbReference>
<dbReference type="GO" id="GO:0046872">
    <property type="term" value="F:metal ion binding"/>
    <property type="evidence" value="ECO:0007669"/>
    <property type="project" value="UniProtKB-KW"/>
</dbReference>
<keyword evidence="6" id="KW-0862">Zinc</keyword>
<keyword evidence="5 9" id="KW-0378">Hydrolase</keyword>
<dbReference type="SUPFAM" id="SSF50370">
    <property type="entry name" value="Ricin B-like lectins"/>
    <property type="match status" value="1"/>
</dbReference>
<proteinExistence type="predicted"/>
<accession>A0A4P9VKJ1</accession>
<organism evidence="9 10">
    <name type="scientific">Zooshikella ganghwensis</name>
    <dbReference type="NCBI Taxonomy" id="202772"/>
    <lineage>
        <taxon>Bacteria</taxon>
        <taxon>Pseudomonadati</taxon>
        <taxon>Pseudomonadota</taxon>
        <taxon>Gammaproteobacteria</taxon>
        <taxon>Oceanospirillales</taxon>
        <taxon>Zooshikellaceae</taxon>
        <taxon>Zooshikella</taxon>
    </lineage>
</organism>
<evidence type="ECO:0000256" key="4">
    <source>
        <dbReference type="ARBA" id="ARBA00022729"/>
    </source>
</evidence>
<keyword evidence="2" id="KW-0645">Protease</keyword>
<feature type="signal peptide" evidence="7">
    <location>
        <begin position="1"/>
        <end position="25"/>
    </location>
</feature>
<dbReference type="GO" id="GO:0008235">
    <property type="term" value="F:metalloexopeptidase activity"/>
    <property type="evidence" value="ECO:0007669"/>
    <property type="project" value="InterPro"/>
</dbReference>
<dbReference type="Pfam" id="PF04389">
    <property type="entry name" value="Peptidase_M28"/>
    <property type="match status" value="1"/>
</dbReference>
<keyword evidence="1" id="KW-0031">Aminopeptidase</keyword>
<dbReference type="EMBL" id="NDXW01000001">
    <property type="protein sequence ID" value="RDH42884.1"/>
    <property type="molecule type" value="Genomic_DNA"/>
</dbReference>
<dbReference type="Gene3D" id="3.40.630.10">
    <property type="entry name" value="Zn peptidases"/>
    <property type="match status" value="1"/>
</dbReference>
<keyword evidence="4 7" id="KW-0732">Signal</keyword>
<feature type="chain" id="PRO_5020286631" evidence="7">
    <location>
        <begin position="26"/>
        <end position="553"/>
    </location>
</feature>